<reference evidence="2 3" key="1">
    <citation type="submission" date="2014-03" db="EMBL/GenBank/DDBJ databases">
        <title>Draft genome of the hookworm Oesophagostomum dentatum.</title>
        <authorList>
            <person name="Mitreva M."/>
        </authorList>
    </citation>
    <scope>NUCLEOTIDE SEQUENCE [LARGE SCALE GENOMIC DNA]</scope>
    <source>
        <strain evidence="2 3">OD-Hann</strain>
    </source>
</reference>
<evidence type="ECO:0000313" key="2">
    <source>
        <dbReference type="EMBL" id="KHJ92906.1"/>
    </source>
</evidence>
<sequence length="156" mass="17495">MQRALALLLLAIPTVWCVKCLDCVGKDCMGSFCEGDYCILSQYAPRWGTIEWGKPEVVKGCMTGSLLRDDIRDHCETADEQGKEKFTCFCNGRDNCNGGRALQRLEIEPVELLTCACSGSHCKEDTCLGEMCSYVINHRTKEVEKVRHIIDCFMAI</sequence>
<keyword evidence="3" id="KW-1185">Reference proteome</keyword>
<feature type="signal peptide" evidence="1">
    <location>
        <begin position="1"/>
        <end position="17"/>
    </location>
</feature>
<dbReference type="AlphaFoldDB" id="A0A0B1T9S4"/>
<proteinExistence type="predicted"/>
<feature type="chain" id="PRO_5002083104" description="Activin types I and II receptor domain protein" evidence="1">
    <location>
        <begin position="18"/>
        <end position="156"/>
    </location>
</feature>
<evidence type="ECO:0008006" key="4">
    <source>
        <dbReference type="Google" id="ProtNLM"/>
    </source>
</evidence>
<protein>
    <recommendedName>
        <fullName evidence="4">Activin types I and II receptor domain protein</fullName>
    </recommendedName>
</protein>
<dbReference type="EMBL" id="KN551058">
    <property type="protein sequence ID" value="KHJ92906.1"/>
    <property type="molecule type" value="Genomic_DNA"/>
</dbReference>
<accession>A0A0B1T9S4</accession>
<gene>
    <name evidence="2" type="ORF">OESDEN_07198</name>
</gene>
<evidence type="ECO:0000256" key="1">
    <source>
        <dbReference type="SAM" id="SignalP"/>
    </source>
</evidence>
<keyword evidence="1" id="KW-0732">Signal</keyword>
<evidence type="ECO:0000313" key="3">
    <source>
        <dbReference type="Proteomes" id="UP000053660"/>
    </source>
</evidence>
<name>A0A0B1T9S4_OESDE</name>
<organism evidence="2 3">
    <name type="scientific">Oesophagostomum dentatum</name>
    <name type="common">Nodular worm</name>
    <dbReference type="NCBI Taxonomy" id="61180"/>
    <lineage>
        <taxon>Eukaryota</taxon>
        <taxon>Metazoa</taxon>
        <taxon>Ecdysozoa</taxon>
        <taxon>Nematoda</taxon>
        <taxon>Chromadorea</taxon>
        <taxon>Rhabditida</taxon>
        <taxon>Rhabditina</taxon>
        <taxon>Rhabditomorpha</taxon>
        <taxon>Strongyloidea</taxon>
        <taxon>Strongylidae</taxon>
        <taxon>Oesophagostomum</taxon>
    </lineage>
</organism>
<dbReference type="OrthoDB" id="5828794at2759"/>
<dbReference type="Proteomes" id="UP000053660">
    <property type="component" value="Unassembled WGS sequence"/>
</dbReference>